<organism evidence="2 3">
    <name type="scientific">Petrolisthes cinctipes</name>
    <name type="common">Flat porcelain crab</name>
    <dbReference type="NCBI Taxonomy" id="88211"/>
    <lineage>
        <taxon>Eukaryota</taxon>
        <taxon>Metazoa</taxon>
        <taxon>Ecdysozoa</taxon>
        <taxon>Arthropoda</taxon>
        <taxon>Crustacea</taxon>
        <taxon>Multicrustacea</taxon>
        <taxon>Malacostraca</taxon>
        <taxon>Eumalacostraca</taxon>
        <taxon>Eucarida</taxon>
        <taxon>Decapoda</taxon>
        <taxon>Pleocyemata</taxon>
        <taxon>Anomura</taxon>
        <taxon>Galatheoidea</taxon>
        <taxon>Porcellanidae</taxon>
        <taxon>Petrolisthes</taxon>
    </lineage>
</organism>
<feature type="transmembrane region" description="Helical" evidence="1">
    <location>
        <begin position="15"/>
        <end position="38"/>
    </location>
</feature>
<evidence type="ECO:0000256" key="1">
    <source>
        <dbReference type="SAM" id="Phobius"/>
    </source>
</evidence>
<keyword evidence="1" id="KW-0472">Membrane</keyword>
<keyword evidence="1" id="KW-0812">Transmembrane</keyword>
<sequence length="356" mass="38093">MDVPAIVQYRTSKRLAFFVISTLLLVSVMSVVGVRAVLPLAQDAHQPQELHTRHARQLHHLLDPFGLLGKAGEAVSGAVEGLGKTLDQGAQHVGQLVQDGAASIDSALKTHVDQVSSEPLQFTGQVQAGLEEAGKVASIVGEDLVDSVSLLVNNHLQAQQQGAGEDEVMRRENNGAGMTTTRREGGVLDSIFRMFGIDTSQVGLMALNVLIFLAELITSSLIGENLNDIPESRSGETSVLSWFLNGNPGKVAAMLREAQDPGLPRAIIEKLVKATGDETACVQLLVCKLSPVVWGLQRSVKDTTQARSLNPEGPQPGLMQMLYDALPPLNDFVAFSESCEVQFPSCPLLHLAELGL</sequence>
<accession>A0AAE1F7V5</accession>
<name>A0AAE1F7V5_PETCI</name>
<evidence type="ECO:0000313" key="3">
    <source>
        <dbReference type="Proteomes" id="UP001286313"/>
    </source>
</evidence>
<protein>
    <submittedName>
        <fullName evidence="2">Uncharacterized protein</fullName>
    </submittedName>
</protein>
<dbReference type="AlphaFoldDB" id="A0AAE1F7V5"/>
<reference evidence="2" key="1">
    <citation type="submission" date="2023-10" db="EMBL/GenBank/DDBJ databases">
        <title>Genome assemblies of two species of porcelain crab, Petrolisthes cinctipes and Petrolisthes manimaculis (Anomura: Porcellanidae).</title>
        <authorList>
            <person name="Angst P."/>
        </authorList>
    </citation>
    <scope>NUCLEOTIDE SEQUENCE</scope>
    <source>
        <strain evidence="2">PB745_01</strain>
        <tissue evidence="2">Gill</tissue>
    </source>
</reference>
<proteinExistence type="predicted"/>
<dbReference type="Proteomes" id="UP001286313">
    <property type="component" value="Unassembled WGS sequence"/>
</dbReference>
<keyword evidence="1" id="KW-1133">Transmembrane helix</keyword>
<comment type="caution">
    <text evidence="2">The sequence shown here is derived from an EMBL/GenBank/DDBJ whole genome shotgun (WGS) entry which is preliminary data.</text>
</comment>
<dbReference type="EMBL" id="JAWQEG010002937">
    <property type="protein sequence ID" value="KAK3868858.1"/>
    <property type="molecule type" value="Genomic_DNA"/>
</dbReference>
<keyword evidence="3" id="KW-1185">Reference proteome</keyword>
<evidence type="ECO:0000313" key="2">
    <source>
        <dbReference type="EMBL" id="KAK3868858.1"/>
    </source>
</evidence>
<gene>
    <name evidence="2" type="ORF">Pcinc_025784</name>
</gene>